<reference evidence="2 4" key="2">
    <citation type="submission" date="2013-03" db="EMBL/GenBank/DDBJ databases">
        <title>The Genome Sequence of Enterococcus gilvus ATCC BAA-350 (PacBio/Illumina hybrid assembly).</title>
        <authorList>
            <consortium name="The Broad Institute Genomics Platform"/>
            <consortium name="The Broad Institute Genome Sequencing Center for Infectious Disease"/>
            <person name="Earl A."/>
            <person name="Russ C."/>
            <person name="Gilmore M."/>
            <person name="Surin D."/>
            <person name="Walker B."/>
            <person name="Young S."/>
            <person name="Zeng Q."/>
            <person name="Gargeya S."/>
            <person name="Fitzgerald M."/>
            <person name="Haas B."/>
            <person name="Abouelleil A."/>
            <person name="Allen A.W."/>
            <person name="Alvarado L."/>
            <person name="Arachchi H.M."/>
            <person name="Berlin A.M."/>
            <person name="Chapman S.B."/>
            <person name="Gainer-Dewar J."/>
            <person name="Goldberg J."/>
            <person name="Griggs A."/>
            <person name="Gujja S."/>
            <person name="Hansen M."/>
            <person name="Howarth C."/>
            <person name="Imamovic A."/>
            <person name="Ireland A."/>
            <person name="Larimer J."/>
            <person name="McCowan C."/>
            <person name="Murphy C."/>
            <person name="Pearson M."/>
            <person name="Poon T.W."/>
            <person name="Priest M."/>
            <person name="Roberts A."/>
            <person name="Saif S."/>
            <person name="Shea T."/>
            <person name="Sisk P."/>
            <person name="Sykes S."/>
            <person name="Wortman J."/>
            <person name="Nusbaum C."/>
            <person name="Birren B."/>
        </authorList>
    </citation>
    <scope>NUCLEOTIDE SEQUENCE [LARGE SCALE GENOMIC DNA]</scope>
    <source>
        <strain evidence="2 4">ATCC BAA-350</strain>
    </source>
</reference>
<dbReference type="EMBL" id="ASWH01000001">
    <property type="protein sequence ID" value="EOW82342.1"/>
    <property type="molecule type" value="Genomic_DNA"/>
</dbReference>
<dbReference type="HOGENOM" id="CLU_160576_0_0_9"/>
<evidence type="ECO:0000313" key="2">
    <source>
        <dbReference type="EMBL" id="EOW82342.1"/>
    </source>
</evidence>
<gene>
    <name evidence="2" type="ORF">I592_01645</name>
    <name evidence="1" type="ORF">UKC_02323</name>
</gene>
<dbReference type="PATRIC" id="fig|1158614.3.peg.2317"/>
<name>R2XPD4_9ENTE</name>
<proteinExistence type="predicted"/>
<keyword evidence="4" id="KW-1185">Reference proteome</keyword>
<protein>
    <submittedName>
        <fullName evidence="1">Uncharacterized protein</fullName>
    </submittedName>
</protein>
<dbReference type="Proteomes" id="UP000013750">
    <property type="component" value="Unassembled WGS sequence"/>
</dbReference>
<reference evidence="1 3" key="1">
    <citation type="submission" date="2013-02" db="EMBL/GenBank/DDBJ databases">
        <title>The Genome Sequence of Enterococcus gilvus ATCC BAA-350.</title>
        <authorList>
            <consortium name="The Broad Institute Genome Sequencing Platform"/>
            <consortium name="The Broad Institute Genome Sequencing Center for Infectious Disease"/>
            <person name="Earl A.M."/>
            <person name="Gilmore M.S."/>
            <person name="Lebreton F."/>
            <person name="Walker B."/>
            <person name="Young S.K."/>
            <person name="Zeng Q."/>
            <person name="Gargeya S."/>
            <person name="Fitzgerald M."/>
            <person name="Haas B."/>
            <person name="Abouelleil A."/>
            <person name="Alvarado L."/>
            <person name="Arachchi H.M."/>
            <person name="Berlin A.M."/>
            <person name="Chapman S.B."/>
            <person name="Dewar J."/>
            <person name="Goldberg J."/>
            <person name="Griggs A."/>
            <person name="Gujja S."/>
            <person name="Hansen M."/>
            <person name="Howarth C."/>
            <person name="Imamovic A."/>
            <person name="Larimer J."/>
            <person name="McCowan C."/>
            <person name="Murphy C."/>
            <person name="Neiman D."/>
            <person name="Pearson M."/>
            <person name="Priest M."/>
            <person name="Roberts A."/>
            <person name="Saif S."/>
            <person name="Shea T."/>
            <person name="Sisk P."/>
            <person name="Sykes S."/>
            <person name="Wortman J."/>
            <person name="Nusbaum C."/>
            <person name="Birren B."/>
        </authorList>
    </citation>
    <scope>NUCLEOTIDE SEQUENCE [LARGE SCALE GENOMIC DNA]</scope>
    <source>
        <strain evidence="1 3">ATCC BAA-350</strain>
    </source>
</reference>
<evidence type="ECO:0000313" key="1">
    <source>
        <dbReference type="EMBL" id="EOI56408.1"/>
    </source>
</evidence>
<dbReference type="eggNOG" id="ENOG5032M6P">
    <property type="taxonomic scope" value="Bacteria"/>
</dbReference>
<dbReference type="RefSeq" id="WP_010780698.1">
    <property type="nucleotide sequence ID" value="NZ_ASWH01000001.1"/>
</dbReference>
<dbReference type="EMBL" id="AJDQ01000007">
    <property type="protein sequence ID" value="EOI56408.1"/>
    <property type="molecule type" value="Genomic_DNA"/>
</dbReference>
<dbReference type="Proteomes" id="UP000014160">
    <property type="component" value="Unassembled WGS sequence"/>
</dbReference>
<organism evidence="1 3">
    <name type="scientific">Enterococcus gilvus ATCC BAA-350</name>
    <dbReference type="NCBI Taxonomy" id="1158614"/>
    <lineage>
        <taxon>Bacteria</taxon>
        <taxon>Bacillati</taxon>
        <taxon>Bacillota</taxon>
        <taxon>Bacilli</taxon>
        <taxon>Lactobacillales</taxon>
        <taxon>Enterococcaceae</taxon>
        <taxon>Enterococcus</taxon>
    </lineage>
</organism>
<sequence length="129" mass="15503">MEEYGLTRQKLFTLKRGTLEKRLRTYYYETKNEKATIEMLIALQVRDELTSEADNFSHMLRSVVSRIFLHRRTTKAMRRFYHYFTEYFSEKDWQSSVTKLFPVLTYNEETAEEFVSQTSGEDILRVAES</sequence>
<evidence type="ECO:0000313" key="4">
    <source>
        <dbReference type="Proteomes" id="UP000014160"/>
    </source>
</evidence>
<evidence type="ECO:0000313" key="3">
    <source>
        <dbReference type="Proteomes" id="UP000013750"/>
    </source>
</evidence>
<dbReference type="OrthoDB" id="2194814at2"/>
<comment type="caution">
    <text evidence="1">The sequence shown here is derived from an EMBL/GenBank/DDBJ whole genome shotgun (WGS) entry which is preliminary data.</text>
</comment>
<dbReference type="AlphaFoldDB" id="R2XPD4"/>
<accession>R2XPD4</accession>